<feature type="transmembrane region" description="Helical" evidence="2">
    <location>
        <begin position="75"/>
        <end position="95"/>
    </location>
</feature>
<name>A0ABS2M5G9_9ACTN</name>
<proteinExistence type="predicted"/>
<protein>
    <recommendedName>
        <fullName evidence="5">Cellulose synthase</fullName>
    </recommendedName>
</protein>
<feature type="region of interest" description="Disordered" evidence="1">
    <location>
        <begin position="100"/>
        <end position="132"/>
    </location>
</feature>
<accession>A0ABS2M5G9</accession>
<dbReference type="Proteomes" id="UP000732378">
    <property type="component" value="Unassembled WGS sequence"/>
</dbReference>
<comment type="caution">
    <text evidence="3">The sequence shown here is derived from an EMBL/GenBank/DDBJ whole genome shotgun (WGS) entry which is preliminary data.</text>
</comment>
<evidence type="ECO:0000313" key="4">
    <source>
        <dbReference type="Proteomes" id="UP000732378"/>
    </source>
</evidence>
<sequence length="149" mass="15486">MDEAAWTALAITLTVVGGLVTVWAWRRRGAVPAMRAAALTLLVPAAYLTGTLEMFTRIAGAVSDWALGLVLSPVVWIGAALAGTSVLLLVGAGLLDRRSGSRRVDGARREQLSSPAGEASPADRAGKGKPAIDDDLADIEALLRKRGIS</sequence>
<reference evidence="3 4" key="1">
    <citation type="submission" date="2021-01" db="EMBL/GenBank/DDBJ databases">
        <title>Sequencing the genomes of 1000 actinobacteria strains.</title>
        <authorList>
            <person name="Klenk H.-P."/>
        </authorList>
    </citation>
    <scope>NUCLEOTIDE SEQUENCE [LARGE SCALE GENOMIC DNA]</scope>
    <source>
        <strain evidence="3 4">DSM 18239</strain>
    </source>
</reference>
<evidence type="ECO:0000313" key="3">
    <source>
        <dbReference type="EMBL" id="MBM7506417.1"/>
    </source>
</evidence>
<keyword evidence="2" id="KW-1133">Transmembrane helix</keyword>
<dbReference type="RefSeq" id="WP_193670768.1">
    <property type="nucleotide sequence ID" value="NZ_JACDTV010000018.1"/>
</dbReference>
<feature type="transmembrane region" description="Helical" evidence="2">
    <location>
        <begin position="37"/>
        <end position="55"/>
    </location>
</feature>
<keyword evidence="2" id="KW-0812">Transmembrane</keyword>
<feature type="compositionally biased region" description="Basic and acidic residues" evidence="1">
    <location>
        <begin position="100"/>
        <end position="111"/>
    </location>
</feature>
<keyword evidence="2" id="KW-0472">Membrane</keyword>
<gene>
    <name evidence="3" type="ORF">JOE61_000231</name>
</gene>
<feature type="transmembrane region" description="Helical" evidence="2">
    <location>
        <begin position="6"/>
        <end position="25"/>
    </location>
</feature>
<organism evidence="3 4">
    <name type="scientific">Nocardioides salarius</name>
    <dbReference type="NCBI Taxonomy" id="374513"/>
    <lineage>
        <taxon>Bacteria</taxon>
        <taxon>Bacillati</taxon>
        <taxon>Actinomycetota</taxon>
        <taxon>Actinomycetes</taxon>
        <taxon>Propionibacteriales</taxon>
        <taxon>Nocardioidaceae</taxon>
        <taxon>Nocardioides</taxon>
    </lineage>
</organism>
<evidence type="ECO:0000256" key="2">
    <source>
        <dbReference type="SAM" id="Phobius"/>
    </source>
</evidence>
<dbReference type="EMBL" id="JAFBBZ010000001">
    <property type="protein sequence ID" value="MBM7506417.1"/>
    <property type="molecule type" value="Genomic_DNA"/>
</dbReference>
<keyword evidence="4" id="KW-1185">Reference proteome</keyword>
<evidence type="ECO:0000256" key="1">
    <source>
        <dbReference type="SAM" id="MobiDB-lite"/>
    </source>
</evidence>
<evidence type="ECO:0008006" key="5">
    <source>
        <dbReference type="Google" id="ProtNLM"/>
    </source>
</evidence>